<comment type="caution">
    <text evidence="2">The sequence shown here is derived from an EMBL/GenBank/DDBJ whole genome shotgun (WGS) entry which is preliminary data.</text>
</comment>
<dbReference type="AlphaFoldDB" id="A0A8X6THQ8"/>
<dbReference type="Proteomes" id="UP000887013">
    <property type="component" value="Unassembled WGS sequence"/>
</dbReference>
<dbReference type="EMBL" id="BMAW01057424">
    <property type="protein sequence ID" value="GFT11017.1"/>
    <property type="molecule type" value="Genomic_DNA"/>
</dbReference>
<accession>A0A8X6THQ8</accession>
<keyword evidence="1" id="KW-0732">Signal</keyword>
<reference evidence="2" key="1">
    <citation type="submission" date="2020-08" db="EMBL/GenBank/DDBJ databases">
        <title>Multicomponent nature underlies the extraordinary mechanical properties of spider dragline silk.</title>
        <authorList>
            <person name="Kono N."/>
            <person name="Nakamura H."/>
            <person name="Mori M."/>
            <person name="Yoshida Y."/>
            <person name="Ohtoshi R."/>
            <person name="Malay A.D."/>
            <person name="Moran D.A.P."/>
            <person name="Tomita M."/>
            <person name="Numata K."/>
            <person name="Arakawa K."/>
        </authorList>
    </citation>
    <scope>NUCLEOTIDE SEQUENCE</scope>
</reference>
<keyword evidence="3" id="KW-1185">Reference proteome</keyword>
<evidence type="ECO:0008006" key="4">
    <source>
        <dbReference type="Google" id="ProtNLM"/>
    </source>
</evidence>
<feature type="chain" id="PRO_5036505198" description="Secreted protein" evidence="1">
    <location>
        <begin position="20"/>
        <end position="109"/>
    </location>
</feature>
<feature type="signal peptide" evidence="1">
    <location>
        <begin position="1"/>
        <end position="19"/>
    </location>
</feature>
<evidence type="ECO:0000256" key="1">
    <source>
        <dbReference type="SAM" id="SignalP"/>
    </source>
</evidence>
<proteinExistence type="predicted"/>
<sequence>MIIVGRMCIWVLLADIVQDQCTHRVDTTCFRSDCFIMTSCWVDCRARTRIAFICLDVCCRANRDGTPVVAATAVPLFAVVLSTALNFYGPFGILEGFPALKVRFVELQY</sequence>
<organism evidence="2 3">
    <name type="scientific">Nephila pilipes</name>
    <name type="common">Giant wood spider</name>
    <name type="synonym">Nephila maculata</name>
    <dbReference type="NCBI Taxonomy" id="299642"/>
    <lineage>
        <taxon>Eukaryota</taxon>
        <taxon>Metazoa</taxon>
        <taxon>Ecdysozoa</taxon>
        <taxon>Arthropoda</taxon>
        <taxon>Chelicerata</taxon>
        <taxon>Arachnida</taxon>
        <taxon>Araneae</taxon>
        <taxon>Araneomorphae</taxon>
        <taxon>Entelegynae</taxon>
        <taxon>Araneoidea</taxon>
        <taxon>Nephilidae</taxon>
        <taxon>Nephila</taxon>
    </lineage>
</organism>
<evidence type="ECO:0000313" key="2">
    <source>
        <dbReference type="EMBL" id="GFT11017.1"/>
    </source>
</evidence>
<protein>
    <recommendedName>
        <fullName evidence="4">Secreted protein</fullName>
    </recommendedName>
</protein>
<gene>
    <name evidence="2" type="ORF">NPIL_451191</name>
</gene>
<name>A0A8X6THQ8_NEPPI</name>
<evidence type="ECO:0000313" key="3">
    <source>
        <dbReference type="Proteomes" id="UP000887013"/>
    </source>
</evidence>